<evidence type="ECO:0000256" key="4">
    <source>
        <dbReference type="ARBA" id="ARBA00023008"/>
    </source>
</evidence>
<reference evidence="9 10" key="1">
    <citation type="journal article" date="2018" name="IMA Fungus">
        <title>IMA Genome-F 9: Draft genome sequence of Annulohypoxylon stygium, Aspergillus mulundensis, Berkeleyomyces basicola (syn. Thielaviopsis basicola), Ceratocystis smalleyi, two Cercospora beticola strains, Coleophoma cylindrospora, Fusarium fracticaudum, Phialophora cf. hyalina, and Morchella septimelata.</title>
        <authorList>
            <person name="Wingfield B.D."/>
            <person name="Bills G.F."/>
            <person name="Dong Y."/>
            <person name="Huang W."/>
            <person name="Nel W.J."/>
            <person name="Swalarsk-Parry B.S."/>
            <person name="Vaghefi N."/>
            <person name="Wilken P.M."/>
            <person name="An Z."/>
            <person name="de Beer Z.W."/>
            <person name="De Vos L."/>
            <person name="Chen L."/>
            <person name="Duong T.A."/>
            <person name="Gao Y."/>
            <person name="Hammerbacher A."/>
            <person name="Kikkert J.R."/>
            <person name="Li Y."/>
            <person name="Li H."/>
            <person name="Li K."/>
            <person name="Li Q."/>
            <person name="Liu X."/>
            <person name="Ma X."/>
            <person name="Naidoo K."/>
            <person name="Pethybridge S.J."/>
            <person name="Sun J."/>
            <person name="Steenkamp E.T."/>
            <person name="van der Nest M.A."/>
            <person name="van Wyk S."/>
            <person name="Wingfield M.J."/>
            <person name="Xiong C."/>
            <person name="Yue Q."/>
            <person name="Zhang X."/>
        </authorList>
    </citation>
    <scope>NUCLEOTIDE SEQUENCE [LARGE SCALE GENOMIC DNA]</scope>
    <source>
        <strain evidence="9 10">BP6252</strain>
    </source>
</reference>
<dbReference type="OrthoDB" id="2121828at2759"/>
<protein>
    <submittedName>
        <fullName evidence="9">L-ascorbate oxidase</fullName>
    </submittedName>
</protein>
<dbReference type="InterPro" id="IPR011706">
    <property type="entry name" value="Cu-oxidase_C"/>
</dbReference>
<dbReference type="PANTHER" id="PTHR11709:SF394">
    <property type="entry name" value="FI03373P-RELATED"/>
    <property type="match status" value="1"/>
</dbReference>
<feature type="domain" description="Plastocyanin-like" evidence="6">
    <location>
        <begin position="178"/>
        <end position="328"/>
    </location>
</feature>
<evidence type="ECO:0000313" key="10">
    <source>
        <dbReference type="Proteomes" id="UP000256645"/>
    </source>
</evidence>
<gene>
    <name evidence="9" type="ORF">BP6252_12037</name>
</gene>
<dbReference type="InterPro" id="IPR011707">
    <property type="entry name" value="Cu-oxidase-like_N"/>
</dbReference>
<dbReference type="Pfam" id="PF07732">
    <property type="entry name" value="Cu-oxidase_3"/>
    <property type="match status" value="1"/>
</dbReference>
<dbReference type="EMBL" id="PDLM01000015">
    <property type="protein sequence ID" value="RDW60654.1"/>
    <property type="molecule type" value="Genomic_DNA"/>
</dbReference>
<dbReference type="InterPro" id="IPR045087">
    <property type="entry name" value="Cu-oxidase_fam"/>
</dbReference>
<dbReference type="PROSITE" id="PS00080">
    <property type="entry name" value="MULTICOPPER_OXIDASE2"/>
    <property type="match status" value="1"/>
</dbReference>
<feature type="chain" id="PRO_5017625636" evidence="5">
    <location>
        <begin position="26"/>
        <end position="598"/>
    </location>
</feature>
<dbReference type="Pfam" id="PF00394">
    <property type="entry name" value="Cu-oxidase"/>
    <property type="match status" value="1"/>
</dbReference>
<dbReference type="GO" id="GO:0005507">
    <property type="term" value="F:copper ion binding"/>
    <property type="evidence" value="ECO:0007669"/>
    <property type="project" value="InterPro"/>
</dbReference>
<evidence type="ECO:0000259" key="8">
    <source>
        <dbReference type="Pfam" id="PF07732"/>
    </source>
</evidence>
<keyword evidence="4" id="KW-0186">Copper</keyword>
<dbReference type="NCBIfam" id="TIGR03390">
    <property type="entry name" value="ascorbOXfungal"/>
    <property type="match status" value="1"/>
</dbReference>
<feature type="domain" description="Plastocyanin-like" evidence="7">
    <location>
        <begin position="428"/>
        <end position="551"/>
    </location>
</feature>
<evidence type="ECO:0000259" key="6">
    <source>
        <dbReference type="Pfam" id="PF00394"/>
    </source>
</evidence>
<keyword evidence="5" id="KW-0732">Signal</keyword>
<dbReference type="Gene3D" id="2.60.40.420">
    <property type="entry name" value="Cupredoxins - blue copper proteins"/>
    <property type="match status" value="3"/>
</dbReference>
<evidence type="ECO:0000256" key="1">
    <source>
        <dbReference type="ARBA" id="ARBA00010609"/>
    </source>
</evidence>
<comment type="caution">
    <text evidence="9">The sequence shown here is derived from an EMBL/GenBank/DDBJ whole genome shotgun (WGS) entry which is preliminary data.</text>
</comment>
<evidence type="ECO:0000313" key="9">
    <source>
        <dbReference type="EMBL" id="RDW60654.1"/>
    </source>
</evidence>
<dbReference type="InterPro" id="IPR008972">
    <property type="entry name" value="Cupredoxin"/>
</dbReference>
<comment type="similarity">
    <text evidence="1">Belongs to the multicopper oxidase family.</text>
</comment>
<proteinExistence type="inferred from homology"/>
<name>A0A3D8QGW0_9HELO</name>
<dbReference type="STRING" id="1849047.A0A3D8QGW0"/>
<evidence type="ECO:0000256" key="2">
    <source>
        <dbReference type="ARBA" id="ARBA00022723"/>
    </source>
</evidence>
<keyword evidence="3" id="KW-0560">Oxidoreductase</keyword>
<dbReference type="PROSITE" id="PS00079">
    <property type="entry name" value="MULTICOPPER_OXIDASE1"/>
    <property type="match status" value="1"/>
</dbReference>
<keyword evidence="10" id="KW-1185">Reference proteome</keyword>
<evidence type="ECO:0000256" key="3">
    <source>
        <dbReference type="ARBA" id="ARBA00023002"/>
    </source>
</evidence>
<keyword evidence="2" id="KW-0479">Metal-binding</keyword>
<dbReference type="PANTHER" id="PTHR11709">
    <property type="entry name" value="MULTI-COPPER OXIDASE"/>
    <property type="match status" value="1"/>
</dbReference>
<evidence type="ECO:0000256" key="5">
    <source>
        <dbReference type="SAM" id="SignalP"/>
    </source>
</evidence>
<dbReference type="AlphaFoldDB" id="A0A3D8QGW0"/>
<organism evidence="9 10">
    <name type="scientific">Coleophoma cylindrospora</name>
    <dbReference type="NCBI Taxonomy" id="1849047"/>
    <lineage>
        <taxon>Eukaryota</taxon>
        <taxon>Fungi</taxon>
        <taxon>Dikarya</taxon>
        <taxon>Ascomycota</taxon>
        <taxon>Pezizomycotina</taxon>
        <taxon>Leotiomycetes</taxon>
        <taxon>Helotiales</taxon>
        <taxon>Dermateaceae</taxon>
        <taxon>Coleophoma</taxon>
    </lineage>
</organism>
<sequence>MFALPRLSLAPLLLGVLLFNTSVASFNSCTHDETFIPDAVLRVSVETISQSCMPPKDVLLINGTSPGPELRLTEGRTYWIRVYNDLPNDNTTIHWHGLTMAVSPFSDGTPQASQWPIPPLHFFDYEINIPVGMAGTYCKSCTSILIFYHSHVGFQAVSATGPLIVDDSGPVPYKYDEEKIIFLQDAFSSDDTTIEKGLTAKPFVWSGESAVILVNGKGGGTADTTVCNASLSVINVDPKKTYRFRIIGGTALSFVSFAIEGHNNLTIIEADGSYTQPYNTSYLQVGTGQRFSFLLHAQAAPPKKTFMMQFEARSRPTVTRGFAVLNYGSDLAHAPYPPATPPMTLPETTVGFLDYVLRPLIQDEPFPTAAQVTRRVTVRVHQEVSGGRTIWVENNFPWTEDTPREPYLVSLYKNDGIEFPSMQRALTNGGLDPVTVAFPAEIGEVLEIVIQNTGSEAGGVDAHPFHAHGKHYWDIGSGPGTYNAAENEKRLIGTSPVKRDTTMLYVYDTSASNNTDAGWRAWRLKVVEPGVWMIHCHILQHMIMGMQTVWVFGNETDLIRGVPIPEVEGYLVYGGSVMGNETHWPQVVEFQTDWEDDQ</sequence>
<dbReference type="CDD" id="cd13873">
    <property type="entry name" value="CuRO_2_AAO_like_2"/>
    <property type="match status" value="1"/>
</dbReference>
<dbReference type="InterPro" id="IPR035666">
    <property type="entry name" value="MCO_CuRO_3"/>
</dbReference>
<feature type="signal peptide" evidence="5">
    <location>
        <begin position="1"/>
        <end position="25"/>
    </location>
</feature>
<accession>A0A3D8QGW0</accession>
<dbReference type="Pfam" id="PF07731">
    <property type="entry name" value="Cu-oxidase_2"/>
    <property type="match status" value="1"/>
</dbReference>
<dbReference type="SUPFAM" id="SSF49503">
    <property type="entry name" value="Cupredoxins"/>
    <property type="match status" value="3"/>
</dbReference>
<dbReference type="GO" id="GO:0016491">
    <property type="term" value="F:oxidoreductase activity"/>
    <property type="evidence" value="ECO:0007669"/>
    <property type="project" value="UniProtKB-KW"/>
</dbReference>
<dbReference type="InterPro" id="IPR002355">
    <property type="entry name" value="Cu_oxidase_Cu_BS"/>
</dbReference>
<evidence type="ECO:0000259" key="7">
    <source>
        <dbReference type="Pfam" id="PF07731"/>
    </source>
</evidence>
<dbReference type="InterPro" id="IPR017762">
    <property type="entry name" value="Multicopper_oxidase_fun"/>
</dbReference>
<dbReference type="InterPro" id="IPR001117">
    <property type="entry name" value="Cu-oxidase_2nd"/>
</dbReference>
<dbReference type="Proteomes" id="UP000256645">
    <property type="component" value="Unassembled WGS sequence"/>
</dbReference>
<feature type="domain" description="Plastocyanin-like" evidence="8">
    <location>
        <begin position="43"/>
        <end position="168"/>
    </location>
</feature>
<dbReference type="InterPro" id="IPR033138">
    <property type="entry name" value="Cu_oxidase_CS"/>
</dbReference>
<dbReference type="CDD" id="cd13895">
    <property type="entry name" value="CuRO_3_AAO_like_2"/>
    <property type="match status" value="1"/>
</dbReference>